<dbReference type="STRING" id="4097.A0A1S4CFA4"/>
<dbReference type="AlphaFoldDB" id="A0A1S4CFA4"/>
<dbReference type="InterPro" id="IPR039537">
    <property type="entry name" value="Retrotran_Ty1/copia-like"/>
</dbReference>
<feature type="domain" description="Retroviral polymerase SH3-like" evidence="2">
    <location>
        <begin position="191"/>
        <end position="250"/>
    </location>
</feature>
<evidence type="ECO:0000256" key="1">
    <source>
        <dbReference type="SAM" id="MobiDB-lite"/>
    </source>
</evidence>
<dbReference type="PaxDb" id="4097-A0A1S4CFA4"/>
<dbReference type="KEGG" id="nta:107818369"/>
<name>A0A1S4CFA4_TOBAC</name>
<protein>
    <recommendedName>
        <fullName evidence="2">Retroviral polymerase SH3-like domain-containing protein</fullName>
    </recommendedName>
</protein>
<evidence type="ECO:0000259" key="2">
    <source>
        <dbReference type="Pfam" id="PF25597"/>
    </source>
</evidence>
<dbReference type="OrthoDB" id="413361at2759"/>
<feature type="region of interest" description="Disordered" evidence="1">
    <location>
        <begin position="289"/>
        <end position="313"/>
    </location>
</feature>
<evidence type="ECO:0000313" key="3">
    <source>
        <dbReference type="RefSeq" id="XP_016499862.1"/>
    </source>
</evidence>
<reference evidence="3" key="1">
    <citation type="submission" date="2025-08" db="UniProtKB">
        <authorList>
            <consortium name="RefSeq"/>
        </authorList>
    </citation>
    <scope>IDENTIFICATION</scope>
</reference>
<dbReference type="PANTHER" id="PTHR42648">
    <property type="entry name" value="TRANSPOSASE, PUTATIVE-RELATED"/>
    <property type="match status" value="1"/>
</dbReference>
<sequence>MYNWPSMLANAVTVTHYTDSKAKDDEWIVDTGETNHITSNSEMISKPKEQSKSIGEKVHLPNGDSLAVGSFELDQGIISNEEVKGTDKQKGDLYYWPHSDRDRVQASAALCMTNEEELWYRRLGHIPHKIYLGMQVWFIKVPASTPQQNGVNAIYLINRIPSTTLAGKSPFEMFYGRPDKLQHVRVLGSLYYATATDRSDKFGARAEPVVHMGYSSTKKAYRLYSLTNNYFFISRDVSFKEYNFPFKTTTSTGRRTNAKQFIDTDDAFIIDPTSEVSKIALDSVVAPSPSLEASSAPTYDDPSSEALPQPHLL</sequence>
<dbReference type="PANTHER" id="PTHR42648:SF31">
    <property type="entry name" value="RNA-DIRECTED DNA POLYMERASE"/>
    <property type="match status" value="1"/>
</dbReference>
<accession>A0A1S4CFA4</accession>
<organism evidence="3">
    <name type="scientific">Nicotiana tabacum</name>
    <name type="common">Common tobacco</name>
    <dbReference type="NCBI Taxonomy" id="4097"/>
    <lineage>
        <taxon>Eukaryota</taxon>
        <taxon>Viridiplantae</taxon>
        <taxon>Streptophyta</taxon>
        <taxon>Embryophyta</taxon>
        <taxon>Tracheophyta</taxon>
        <taxon>Spermatophyta</taxon>
        <taxon>Magnoliopsida</taxon>
        <taxon>eudicotyledons</taxon>
        <taxon>Gunneridae</taxon>
        <taxon>Pentapetalae</taxon>
        <taxon>asterids</taxon>
        <taxon>lamiids</taxon>
        <taxon>Solanales</taxon>
        <taxon>Solanaceae</taxon>
        <taxon>Nicotianoideae</taxon>
        <taxon>Nicotianeae</taxon>
        <taxon>Nicotiana</taxon>
    </lineage>
</organism>
<gene>
    <name evidence="3" type="primary">LOC107818369</name>
</gene>
<dbReference type="Pfam" id="PF25597">
    <property type="entry name" value="SH3_retrovirus"/>
    <property type="match status" value="1"/>
</dbReference>
<proteinExistence type="predicted"/>
<dbReference type="RefSeq" id="XP_016499862.1">
    <property type="nucleotide sequence ID" value="XM_016644376.1"/>
</dbReference>
<dbReference type="InterPro" id="IPR057670">
    <property type="entry name" value="SH3_retrovirus"/>
</dbReference>